<evidence type="ECO:0000259" key="4">
    <source>
        <dbReference type="PROSITE" id="PS50002"/>
    </source>
</evidence>
<accession>A0A3P7ZJ65</accession>
<dbReference type="PROSITE" id="PS50002">
    <property type="entry name" value="SH3"/>
    <property type="match status" value="1"/>
</dbReference>
<dbReference type="InterPro" id="IPR001452">
    <property type="entry name" value="SH3_domain"/>
</dbReference>
<dbReference type="PANTHER" id="PTHR22834">
    <property type="entry name" value="NUCLEAR FUSION PROTEIN FUS2"/>
    <property type="match status" value="1"/>
</dbReference>
<protein>
    <recommendedName>
        <fullName evidence="4">SH3 domain-containing protein</fullName>
    </recommendedName>
</protein>
<keyword evidence="6" id="KW-1185">Reference proteome</keyword>
<reference evidence="5 6" key="1">
    <citation type="submission" date="2018-11" db="EMBL/GenBank/DDBJ databases">
        <authorList>
            <consortium name="Pathogen Informatics"/>
        </authorList>
    </citation>
    <scope>NUCLEOTIDE SEQUENCE [LARGE SCALE GENOMIC DNA]</scope>
</reference>
<dbReference type="Gene3D" id="2.30.30.40">
    <property type="entry name" value="SH3 Domains"/>
    <property type="match status" value="1"/>
</dbReference>
<dbReference type="SMART" id="SM00326">
    <property type="entry name" value="SH3"/>
    <property type="match status" value="1"/>
</dbReference>
<dbReference type="GO" id="GO:0005737">
    <property type="term" value="C:cytoplasm"/>
    <property type="evidence" value="ECO:0007669"/>
    <property type="project" value="TreeGrafter"/>
</dbReference>
<dbReference type="InterPro" id="IPR036028">
    <property type="entry name" value="SH3-like_dom_sf"/>
</dbReference>
<keyword evidence="1 2" id="KW-0728">SH3 domain</keyword>
<name>A0A3P7ZJ65_9BILA</name>
<evidence type="ECO:0000313" key="5">
    <source>
        <dbReference type="EMBL" id="VDO84074.1"/>
    </source>
</evidence>
<feature type="domain" description="SH3" evidence="4">
    <location>
        <begin position="141"/>
        <end position="205"/>
    </location>
</feature>
<evidence type="ECO:0000256" key="3">
    <source>
        <dbReference type="SAM" id="MobiDB-lite"/>
    </source>
</evidence>
<proteinExistence type="predicted"/>
<dbReference type="Pfam" id="PF07653">
    <property type="entry name" value="SH3_2"/>
    <property type="match status" value="1"/>
</dbReference>
<dbReference type="AlphaFoldDB" id="A0A3P7ZJ65"/>
<sequence length="206" mass="22601">MYIYFDLAQFGIVPREILRPLRSSSPHNFSGSLISFDSSPESSKTAPASQVLLPGAAELQCTFSLNDSNSTRFNHRSSGLIPPSTVIVDRTKSMTFNEDKIPRKMSRIGENLKPSRPAPPPPGQNSSSEAIDPSASKLNKSMTEFCLVDFDFSASGPNEVTVHAQELVAVHSKQDLEGNPDWWLVETEDGDIGYVPANYLSSYTFV</sequence>
<feature type="region of interest" description="Disordered" evidence="3">
    <location>
        <begin position="98"/>
        <end position="134"/>
    </location>
</feature>
<dbReference type="Proteomes" id="UP000270296">
    <property type="component" value="Unassembled WGS sequence"/>
</dbReference>
<organism evidence="5 6">
    <name type="scientific">Soboliphyme baturini</name>
    <dbReference type="NCBI Taxonomy" id="241478"/>
    <lineage>
        <taxon>Eukaryota</taxon>
        <taxon>Metazoa</taxon>
        <taxon>Ecdysozoa</taxon>
        <taxon>Nematoda</taxon>
        <taxon>Enoplea</taxon>
        <taxon>Dorylaimia</taxon>
        <taxon>Dioctophymatida</taxon>
        <taxon>Dioctophymatoidea</taxon>
        <taxon>Soboliphymatidae</taxon>
        <taxon>Soboliphyme</taxon>
    </lineage>
</organism>
<dbReference type="InterPro" id="IPR051492">
    <property type="entry name" value="Dynamin-Rho_GEF"/>
</dbReference>
<evidence type="ECO:0000256" key="1">
    <source>
        <dbReference type="ARBA" id="ARBA00022443"/>
    </source>
</evidence>
<gene>
    <name evidence="5" type="ORF">SBAD_LOCUS481</name>
</gene>
<dbReference type="EMBL" id="UZAM01001328">
    <property type="protein sequence ID" value="VDO84074.1"/>
    <property type="molecule type" value="Genomic_DNA"/>
</dbReference>
<dbReference type="PANTHER" id="PTHR22834:SF20">
    <property type="entry name" value="SH3 DOMAIN-CONTAINING PROTEIN"/>
    <property type="match status" value="1"/>
</dbReference>
<evidence type="ECO:0000256" key="2">
    <source>
        <dbReference type="PROSITE-ProRule" id="PRU00192"/>
    </source>
</evidence>
<dbReference type="SUPFAM" id="SSF50044">
    <property type="entry name" value="SH3-domain"/>
    <property type="match status" value="1"/>
</dbReference>
<dbReference type="GO" id="GO:0005085">
    <property type="term" value="F:guanyl-nucleotide exchange factor activity"/>
    <property type="evidence" value="ECO:0007669"/>
    <property type="project" value="TreeGrafter"/>
</dbReference>
<evidence type="ECO:0000313" key="6">
    <source>
        <dbReference type="Proteomes" id="UP000270296"/>
    </source>
</evidence>
<dbReference type="OrthoDB" id="27823at2759"/>